<proteinExistence type="predicted"/>
<feature type="coiled-coil region" evidence="1">
    <location>
        <begin position="118"/>
        <end position="145"/>
    </location>
</feature>
<keyword evidence="1" id="KW-0175">Coiled coil</keyword>
<dbReference type="Proteomes" id="UP001341840">
    <property type="component" value="Unassembled WGS sequence"/>
</dbReference>
<evidence type="ECO:0000313" key="4">
    <source>
        <dbReference type="Proteomes" id="UP001341840"/>
    </source>
</evidence>
<reference evidence="3 4" key="1">
    <citation type="journal article" date="2023" name="Plants (Basel)">
        <title>Bridging the Gap: Combining Genomics and Transcriptomics Approaches to Understand Stylosanthes scabra, an Orphan Legume from the Brazilian Caatinga.</title>
        <authorList>
            <person name="Ferreira-Neto J.R.C."/>
            <person name="da Silva M.D."/>
            <person name="Binneck E."/>
            <person name="de Melo N.F."/>
            <person name="da Silva R.H."/>
            <person name="de Melo A.L.T.M."/>
            <person name="Pandolfi V."/>
            <person name="Bustamante F.O."/>
            <person name="Brasileiro-Vidal A.C."/>
            <person name="Benko-Iseppon A.M."/>
        </authorList>
    </citation>
    <scope>NUCLEOTIDE SEQUENCE [LARGE SCALE GENOMIC DNA]</scope>
    <source>
        <tissue evidence="3">Leaves</tissue>
    </source>
</reference>
<evidence type="ECO:0000313" key="3">
    <source>
        <dbReference type="EMBL" id="MED6105898.1"/>
    </source>
</evidence>
<evidence type="ECO:0000256" key="2">
    <source>
        <dbReference type="SAM" id="MobiDB-lite"/>
    </source>
</evidence>
<organism evidence="3 4">
    <name type="scientific">Stylosanthes scabra</name>
    <dbReference type="NCBI Taxonomy" id="79078"/>
    <lineage>
        <taxon>Eukaryota</taxon>
        <taxon>Viridiplantae</taxon>
        <taxon>Streptophyta</taxon>
        <taxon>Embryophyta</taxon>
        <taxon>Tracheophyta</taxon>
        <taxon>Spermatophyta</taxon>
        <taxon>Magnoliopsida</taxon>
        <taxon>eudicotyledons</taxon>
        <taxon>Gunneridae</taxon>
        <taxon>Pentapetalae</taxon>
        <taxon>rosids</taxon>
        <taxon>fabids</taxon>
        <taxon>Fabales</taxon>
        <taxon>Fabaceae</taxon>
        <taxon>Papilionoideae</taxon>
        <taxon>50 kb inversion clade</taxon>
        <taxon>dalbergioids sensu lato</taxon>
        <taxon>Dalbergieae</taxon>
        <taxon>Pterocarpus clade</taxon>
        <taxon>Stylosanthes</taxon>
    </lineage>
</organism>
<accession>A0ABU6Q3B6</accession>
<gene>
    <name evidence="3" type="ORF">PIB30_000026</name>
</gene>
<keyword evidence="4" id="KW-1185">Reference proteome</keyword>
<comment type="caution">
    <text evidence="3">The sequence shown here is derived from an EMBL/GenBank/DDBJ whole genome shotgun (WGS) entry which is preliminary data.</text>
</comment>
<feature type="region of interest" description="Disordered" evidence="2">
    <location>
        <begin position="50"/>
        <end position="71"/>
    </location>
</feature>
<evidence type="ECO:0000256" key="1">
    <source>
        <dbReference type="SAM" id="Coils"/>
    </source>
</evidence>
<protein>
    <submittedName>
        <fullName evidence="3">Uncharacterized protein</fullName>
    </submittedName>
</protein>
<dbReference type="EMBL" id="JASCZI010000001">
    <property type="protein sequence ID" value="MED6105898.1"/>
    <property type="molecule type" value="Genomic_DNA"/>
</dbReference>
<sequence>MDSVEEVVNVSHAGKLETSNLLHLSNEVDCRAGVPMVELDVRLDLHADVAPPSSAGKPYTAPPATDEDSVDRRPIFMSPEDEYAESLKVKEDLDSCITSIQQNMVMADCRASRTELLALEVRYEVRQLREEVKAMREEGAALRREKVAFPPPFSLSCGVSGSLAHTDVGGTPQISTKGKEPPTNPVDLGGLFDMVAPHSPSDDDVVFLHERKTVPKNIPDTTVSPNAVVKSACSLRDA</sequence>
<name>A0ABU6Q3B6_9FABA</name>